<dbReference type="GO" id="GO:0030674">
    <property type="term" value="F:protein-macromolecule adaptor activity"/>
    <property type="evidence" value="ECO:0007669"/>
    <property type="project" value="TreeGrafter"/>
</dbReference>
<accession>A0A9P8VB92</accession>
<gene>
    <name evidence="6" type="ORF">F5X68DRAFT_261722</name>
</gene>
<comment type="caution">
    <text evidence="6">The sequence shown here is derived from an EMBL/GenBank/DDBJ whole genome shotgun (WGS) entry which is preliminary data.</text>
</comment>
<feature type="compositionally biased region" description="Polar residues" evidence="5">
    <location>
        <begin position="199"/>
        <end position="209"/>
    </location>
</feature>
<dbReference type="GO" id="GO:0043161">
    <property type="term" value="P:proteasome-mediated ubiquitin-dependent protein catabolic process"/>
    <property type="evidence" value="ECO:0007669"/>
    <property type="project" value="TreeGrafter"/>
</dbReference>
<comment type="similarity">
    <text evidence="3">Belongs to the WD repeat cdt2 family.</text>
</comment>
<reference evidence="6" key="1">
    <citation type="journal article" date="2021" name="Nat. Commun.">
        <title>Genetic determinants of endophytism in the Arabidopsis root mycobiome.</title>
        <authorList>
            <person name="Mesny F."/>
            <person name="Miyauchi S."/>
            <person name="Thiergart T."/>
            <person name="Pickel B."/>
            <person name="Atanasova L."/>
            <person name="Karlsson M."/>
            <person name="Huettel B."/>
            <person name="Barry K.W."/>
            <person name="Haridas S."/>
            <person name="Chen C."/>
            <person name="Bauer D."/>
            <person name="Andreopoulos W."/>
            <person name="Pangilinan J."/>
            <person name="LaButti K."/>
            <person name="Riley R."/>
            <person name="Lipzen A."/>
            <person name="Clum A."/>
            <person name="Drula E."/>
            <person name="Henrissat B."/>
            <person name="Kohler A."/>
            <person name="Grigoriev I.V."/>
            <person name="Martin F.M."/>
            <person name="Hacquard S."/>
        </authorList>
    </citation>
    <scope>NUCLEOTIDE SEQUENCE</scope>
    <source>
        <strain evidence="6">MPI-SDFR-AT-0117</strain>
    </source>
</reference>
<feature type="region of interest" description="Disordered" evidence="5">
    <location>
        <begin position="662"/>
        <end position="704"/>
    </location>
</feature>
<dbReference type="PROSITE" id="PS50082">
    <property type="entry name" value="WD_REPEATS_2"/>
    <property type="match status" value="1"/>
</dbReference>
<comment type="pathway">
    <text evidence="1">Protein modification; protein ubiquitination.</text>
</comment>
<dbReference type="Gene3D" id="2.130.10.10">
    <property type="entry name" value="YVTN repeat-like/Quinoprotein amine dehydrogenase"/>
    <property type="match status" value="2"/>
</dbReference>
<evidence type="ECO:0000256" key="5">
    <source>
        <dbReference type="SAM" id="MobiDB-lite"/>
    </source>
</evidence>
<feature type="compositionally biased region" description="Polar residues" evidence="5">
    <location>
        <begin position="117"/>
        <end position="127"/>
    </location>
</feature>
<evidence type="ECO:0000313" key="7">
    <source>
        <dbReference type="Proteomes" id="UP000770015"/>
    </source>
</evidence>
<feature type="region of interest" description="Disordered" evidence="5">
    <location>
        <begin position="1"/>
        <end position="248"/>
    </location>
</feature>
<sequence>MNSPPPSDGILPSSQLSDETLYRPTQENREHARQSRREKRKAVLTPRKFARFFSPRNQPTSTQSSSAQPPALAPLNDASLNARPTSQFQPAGSQGLASPHSSPIRPRKKRKVTTTRSSEAGPSSTASEGPPSTRFITFALKTDYVTSESESELPLPAPTRQPGVRLTLASNPRPSLDESAAPEASESTAPTARVLFAKNTRQTGRSESGSELLKFFRTQRPRSQEDKPDKTSVRASPPPQPVNVTLDIPDYKPKSFVKLENRGTSASLLLREMGLTSRPGRRHPRTVEMDPRYATSRFFSRKTDWDACNLPDNTQGPNANSRMVIPFSVVSSRRYPVTAVGDEEGCIRIFETNATPADQSVRAKTRVYFKVHDNAIMDLDISPDDTRLATACGDRNGKIIDPTTTQCVAELNNGHDHALRRVRFQPGRADGNVLSTCDKAGRIQIWDLRVSSAPIDAFGTVDENPASRRAGILNTIDPAHSRTVRGRSNGASVTALQWLTGREHIVLSASEVDARIKVWDTRYINRRGNNTIAAVPLSSTAVPSSHAWRDFGITSMALSGDASRLYAVCRDSTVYAYSTAHMVLGTDSVLSSNPPHQRPGQAATGHGPLYGFRHDDLDVRSFYVRCAVRTPGLGPGPELLAVGSSRGTAVLFPTDETTLRANWDRESRLANTPGAENRPAPVPRAEPPGPLIDDDIYSTGTPRRPAVCRDATGTVALVHNGTALKGGHQREVTGVSWARDGKLVTISDDMTVRHWQETPTEGHTAVLDVPLDARDLRTGRNPMKAHFAGWARVPRSWDVDSPYWSTVLTGPQPLHVDTTSLVLNVTRQ</sequence>
<evidence type="ECO:0000256" key="3">
    <source>
        <dbReference type="ARBA" id="ARBA00038344"/>
    </source>
</evidence>
<keyword evidence="7" id="KW-1185">Reference proteome</keyword>
<dbReference type="PANTHER" id="PTHR22852">
    <property type="entry name" value="LETHAL 2 DENTICLELESS PROTEIN RETINOIC ACID-REGULATED NUCLEAR MATRIX-ASSOCIATED PROTEIN"/>
    <property type="match status" value="1"/>
</dbReference>
<proteinExistence type="inferred from homology"/>
<keyword evidence="4" id="KW-0853">WD repeat</keyword>
<dbReference type="SMART" id="SM00320">
    <property type="entry name" value="WD40"/>
    <property type="match status" value="5"/>
</dbReference>
<dbReference type="Proteomes" id="UP000770015">
    <property type="component" value="Unassembled WGS sequence"/>
</dbReference>
<dbReference type="InterPro" id="IPR001680">
    <property type="entry name" value="WD40_rpt"/>
</dbReference>
<feature type="compositionally biased region" description="Basic and acidic residues" evidence="5">
    <location>
        <begin position="222"/>
        <end position="232"/>
    </location>
</feature>
<evidence type="ECO:0000256" key="2">
    <source>
        <dbReference type="ARBA" id="ARBA00022786"/>
    </source>
</evidence>
<name>A0A9P8VB92_9PEZI</name>
<organism evidence="6 7">
    <name type="scientific">Plectosphaerella plurivora</name>
    <dbReference type="NCBI Taxonomy" id="936078"/>
    <lineage>
        <taxon>Eukaryota</taxon>
        <taxon>Fungi</taxon>
        <taxon>Dikarya</taxon>
        <taxon>Ascomycota</taxon>
        <taxon>Pezizomycotina</taxon>
        <taxon>Sordariomycetes</taxon>
        <taxon>Hypocreomycetidae</taxon>
        <taxon>Glomerellales</taxon>
        <taxon>Plectosphaerellaceae</taxon>
        <taxon>Plectosphaerella</taxon>
    </lineage>
</organism>
<evidence type="ECO:0000313" key="6">
    <source>
        <dbReference type="EMBL" id="KAH6686703.1"/>
    </source>
</evidence>
<feature type="compositionally biased region" description="Low complexity" evidence="5">
    <location>
        <begin position="58"/>
        <end position="75"/>
    </location>
</feature>
<feature type="repeat" description="WD" evidence="4">
    <location>
        <begin position="725"/>
        <end position="756"/>
    </location>
</feature>
<dbReference type="EMBL" id="JAGSXJ010000012">
    <property type="protein sequence ID" value="KAH6686703.1"/>
    <property type="molecule type" value="Genomic_DNA"/>
</dbReference>
<evidence type="ECO:0000256" key="4">
    <source>
        <dbReference type="PROSITE-ProRule" id="PRU00221"/>
    </source>
</evidence>
<dbReference type="SUPFAM" id="SSF50978">
    <property type="entry name" value="WD40 repeat-like"/>
    <property type="match status" value="1"/>
</dbReference>
<dbReference type="GO" id="GO:0005634">
    <property type="term" value="C:nucleus"/>
    <property type="evidence" value="ECO:0007669"/>
    <property type="project" value="TreeGrafter"/>
</dbReference>
<keyword evidence="2" id="KW-0833">Ubl conjugation pathway</keyword>
<protein>
    <submittedName>
        <fullName evidence="6">WD domain-containing protein</fullName>
    </submittedName>
</protein>
<dbReference type="InterPro" id="IPR015943">
    <property type="entry name" value="WD40/YVTN_repeat-like_dom_sf"/>
</dbReference>
<dbReference type="OrthoDB" id="2096344at2759"/>
<dbReference type="PANTHER" id="PTHR22852:SF0">
    <property type="entry name" value="DENTICLELESS PROTEIN HOMOLOG"/>
    <property type="match status" value="1"/>
</dbReference>
<dbReference type="InterPro" id="IPR036322">
    <property type="entry name" value="WD40_repeat_dom_sf"/>
</dbReference>
<dbReference type="Pfam" id="PF00400">
    <property type="entry name" value="WD40"/>
    <property type="match status" value="2"/>
</dbReference>
<dbReference type="InterPro" id="IPR051865">
    <property type="entry name" value="WD-repeat_CDT2_adapter"/>
</dbReference>
<feature type="compositionally biased region" description="Low complexity" evidence="5">
    <location>
        <begin position="178"/>
        <end position="192"/>
    </location>
</feature>
<feature type="compositionally biased region" description="Basic and acidic residues" evidence="5">
    <location>
        <begin position="26"/>
        <end position="35"/>
    </location>
</feature>
<dbReference type="AlphaFoldDB" id="A0A9P8VB92"/>
<feature type="compositionally biased region" description="Pro residues" evidence="5">
    <location>
        <begin position="680"/>
        <end position="690"/>
    </location>
</feature>
<feature type="compositionally biased region" description="Polar residues" evidence="5">
    <location>
        <begin position="78"/>
        <end position="101"/>
    </location>
</feature>
<evidence type="ECO:0000256" key="1">
    <source>
        <dbReference type="ARBA" id="ARBA00004906"/>
    </source>
</evidence>